<keyword evidence="6" id="KW-0067">ATP-binding</keyword>
<keyword evidence="5 10" id="KW-0418">Kinase</keyword>
<evidence type="ECO:0000256" key="1">
    <source>
        <dbReference type="ARBA" id="ARBA00001946"/>
    </source>
</evidence>
<dbReference type="Pfam" id="PF00781">
    <property type="entry name" value="DAGK_cat"/>
    <property type="match status" value="1"/>
</dbReference>
<dbReference type="Gene3D" id="2.60.200.40">
    <property type="match status" value="1"/>
</dbReference>
<dbReference type="Proteomes" id="UP000325295">
    <property type="component" value="Chromosome"/>
</dbReference>
<keyword evidence="3" id="KW-0808">Transferase</keyword>
<dbReference type="GO" id="GO:0005524">
    <property type="term" value="F:ATP binding"/>
    <property type="evidence" value="ECO:0007669"/>
    <property type="project" value="UniProtKB-KW"/>
</dbReference>
<evidence type="ECO:0000313" key="10">
    <source>
        <dbReference type="EMBL" id="QER67725.1"/>
    </source>
</evidence>
<evidence type="ECO:0000256" key="5">
    <source>
        <dbReference type="ARBA" id="ARBA00022777"/>
    </source>
</evidence>
<comment type="cofactor">
    <cofactor evidence="1">
        <name>Mg(2+)</name>
        <dbReference type="ChEBI" id="CHEBI:18420"/>
    </cofactor>
</comment>
<evidence type="ECO:0000256" key="3">
    <source>
        <dbReference type="ARBA" id="ARBA00022679"/>
    </source>
</evidence>
<evidence type="ECO:0000259" key="9">
    <source>
        <dbReference type="PROSITE" id="PS50146"/>
    </source>
</evidence>
<keyword evidence="4" id="KW-0547">Nucleotide-binding</keyword>
<reference evidence="10 11" key="1">
    <citation type="submission" date="2019-09" db="EMBL/GenBank/DDBJ databases">
        <title>Complete Genome Sequence of Lactobacillus nenjiangensis SH-Y15, isolated from sauerkraut.</title>
        <authorList>
            <person name="Yang H."/>
        </authorList>
    </citation>
    <scope>NUCLEOTIDE SEQUENCE [LARGE SCALE GENOMIC DNA]</scope>
    <source>
        <strain evidence="10 11">SH-Y15</strain>
    </source>
</reference>
<evidence type="ECO:0000313" key="11">
    <source>
        <dbReference type="Proteomes" id="UP000325295"/>
    </source>
</evidence>
<name>A0A5P1X2U0_9LACO</name>
<dbReference type="OrthoDB" id="9786026at2"/>
<keyword evidence="11" id="KW-1185">Reference proteome</keyword>
<keyword evidence="7" id="KW-0443">Lipid metabolism</keyword>
<proteinExistence type="inferred from homology"/>
<gene>
    <name evidence="10" type="ORF">F0161_07550</name>
</gene>
<evidence type="ECO:0000256" key="6">
    <source>
        <dbReference type="ARBA" id="ARBA00022840"/>
    </source>
</evidence>
<dbReference type="PANTHER" id="PTHR12358">
    <property type="entry name" value="SPHINGOSINE KINASE"/>
    <property type="match status" value="1"/>
</dbReference>
<dbReference type="PROSITE" id="PS50146">
    <property type="entry name" value="DAGK"/>
    <property type="match status" value="1"/>
</dbReference>
<evidence type="ECO:0000256" key="7">
    <source>
        <dbReference type="ARBA" id="ARBA00023209"/>
    </source>
</evidence>
<keyword evidence="7" id="KW-0594">Phospholipid biosynthesis</keyword>
<evidence type="ECO:0000256" key="2">
    <source>
        <dbReference type="ARBA" id="ARBA00005983"/>
    </source>
</evidence>
<evidence type="ECO:0000256" key="4">
    <source>
        <dbReference type="ARBA" id="ARBA00022741"/>
    </source>
</evidence>
<dbReference type="InterPro" id="IPR005218">
    <property type="entry name" value="Diacylglycerol/lipid_kinase"/>
</dbReference>
<dbReference type="Gene3D" id="3.40.50.10330">
    <property type="entry name" value="Probable inorganic polyphosphate/atp-NAD kinase, domain 1"/>
    <property type="match status" value="1"/>
</dbReference>
<evidence type="ECO:0000256" key="8">
    <source>
        <dbReference type="ARBA" id="ARBA00023264"/>
    </source>
</evidence>
<dbReference type="InterPro" id="IPR017438">
    <property type="entry name" value="ATP-NAD_kinase_N"/>
</dbReference>
<sequence>MFLNIILNNTAGSGNARHSWEIVQAELEKRHVRYELKVSKYSGHAEKIALQLAKKATPDSIIVVLGGDGTLHEVVNGLLKHRRELPFDVPVGYIPSGSGNDFATASKMTTDPLTALEDILSLTEPTTINVGYYEEAMRHERGFFVNNIGVGFDAAIVSRTNSATSKKALNKLHLGSLSYVFSLIGVLFHQDSFQLMVHNRNNHDIYQKAFLVTTSNHPYFGGGVPILPNANVHDPDLELIVIERHNWLILLWIALFIPSGKHLNSHWVHHYKSSSVRLTTSSLEFGQSDGEEMGSRFFDLSMNTVQYPFWIKSRK</sequence>
<dbReference type="InterPro" id="IPR001206">
    <property type="entry name" value="Diacylglycerol_kinase_cat_dom"/>
</dbReference>
<dbReference type="InterPro" id="IPR016064">
    <property type="entry name" value="NAD/diacylglycerol_kinase_sf"/>
</dbReference>
<dbReference type="InterPro" id="IPR045540">
    <property type="entry name" value="YegS/DAGK_C"/>
</dbReference>
<keyword evidence="7" id="KW-0444">Lipid biosynthesis</keyword>
<dbReference type="PANTHER" id="PTHR12358:SF54">
    <property type="entry name" value="SPHINGOSINE KINASE RELATED PROTEIN"/>
    <property type="match status" value="1"/>
</dbReference>
<accession>A0A5P1X2U0</accession>
<dbReference type="EMBL" id="CP043939">
    <property type="protein sequence ID" value="QER67725.1"/>
    <property type="molecule type" value="Genomic_DNA"/>
</dbReference>
<dbReference type="SMART" id="SM00046">
    <property type="entry name" value="DAGKc"/>
    <property type="match status" value="1"/>
</dbReference>
<protein>
    <submittedName>
        <fullName evidence="10">Diacylglycerol kinase family lipid kinase</fullName>
    </submittedName>
</protein>
<keyword evidence="8" id="KW-1208">Phospholipid metabolism</keyword>
<dbReference type="NCBIfam" id="TIGR00147">
    <property type="entry name" value="YegS/Rv2252/BmrU family lipid kinase"/>
    <property type="match status" value="1"/>
</dbReference>
<dbReference type="InterPro" id="IPR050187">
    <property type="entry name" value="Lipid_Phosphate_FormReg"/>
</dbReference>
<dbReference type="GO" id="GO:0016301">
    <property type="term" value="F:kinase activity"/>
    <property type="evidence" value="ECO:0007669"/>
    <property type="project" value="UniProtKB-KW"/>
</dbReference>
<dbReference type="GO" id="GO:0008654">
    <property type="term" value="P:phospholipid biosynthetic process"/>
    <property type="evidence" value="ECO:0007669"/>
    <property type="project" value="UniProtKB-KW"/>
</dbReference>
<comment type="similarity">
    <text evidence="2">Belongs to the diacylglycerol/lipid kinase family.</text>
</comment>
<dbReference type="RefSeq" id="WP_150204221.1">
    <property type="nucleotide sequence ID" value="NZ_CAUQTN010000051.1"/>
</dbReference>
<dbReference type="SUPFAM" id="SSF111331">
    <property type="entry name" value="NAD kinase/diacylglycerol kinase-like"/>
    <property type="match status" value="1"/>
</dbReference>
<dbReference type="Pfam" id="PF19279">
    <property type="entry name" value="YegS_C"/>
    <property type="match status" value="1"/>
</dbReference>
<feature type="domain" description="DAGKc" evidence="9">
    <location>
        <begin position="1"/>
        <end position="137"/>
    </location>
</feature>
<dbReference type="KEGG" id="lnn:F0161_07550"/>
<organism evidence="10 11">
    <name type="scientific">Paucilactobacillus nenjiangensis</name>
    <dbReference type="NCBI Taxonomy" id="1296540"/>
    <lineage>
        <taxon>Bacteria</taxon>
        <taxon>Bacillati</taxon>
        <taxon>Bacillota</taxon>
        <taxon>Bacilli</taxon>
        <taxon>Lactobacillales</taxon>
        <taxon>Lactobacillaceae</taxon>
        <taxon>Paucilactobacillus</taxon>
    </lineage>
</organism>
<dbReference type="AlphaFoldDB" id="A0A5P1X2U0"/>